<feature type="compositionally biased region" description="Basic and acidic residues" evidence="1">
    <location>
        <begin position="261"/>
        <end position="276"/>
    </location>
</feature>
<feature type="compositionally biased region" description="Acidic residues" evidence="1">
    <location>
        <begin position="280"/>
        <end position="294"/>
    </location>
</feature>
<feature type="non-terminal residue" evidence="3">
    <location>
        <position position="308"/>
    </location>
</feature>
<proteinExistence type="predicted"/>
<evidence type="ECO:0000256" key="1">
    <source>
        <dbReference type="SAM" id="MobiDB-lite"/>
    </source>
</evidence>
<evidence type="ECO:0000313" key="3">
    <source>
        <dbReference type="EMBL" id="KAF2129651.1"/>
    </source>
</evidence>
<dbReference type="Proteomes" id="UP000799771">
    <property type="component" value="Unassembled WGS sequence"/>
</dbReference>
<dbReference type="AlphaFoldDB" id="A0A6A6AGT6"/>
<name>A0A6A6AGT6_9PLEO</name>
<evidence type="ECO:0000313" key="4">
    <source>
        <dbReference type="Proteomes" id="UP000799771"/>
    </source>
</evidence>
<sequence>MTRVHHTHPQHGAHRQAVLEQPRAALRKKKPYKIVLEAVTQEKKKLHSIISYASNAPSGFGFVPAGHPEITEWCKEQCRQRNLDVHVVSAKPRNNMHTDPQKLAHHVHRVGHHFPLEIVNLACAKFGYTYDDVHGLRKDKASDRGGWIARHVENYSSRQALHGRPTTETETKNHIQGAVRELFPKIPEADLSAIVNHAFKEGTDRVGNAKELPLARRVQLAVVAHIRHMYTNYDNILKTDGWKEARQQVESHSLAKIKEWRDETGEHSNELEETFREVIVLDDDEESSDDDSAMFDEREPSMEIVSSR</sequence>
<dbReference type="RefSeq" id="XP_033524040.1">
    <property type="nucleotide sequence ID" value="XM_033665003.1"/>
</dbReference>
<gene>
    <name evidence="3" type="ORF">P153DRAFT_316824</name>
</gene>
<accession>A0A6A6AGT6</accession>
<keyword evidence="4" id="KW-1185">Reference proteome</keyword>
<dbReference type="Pfam" id="PF10056">
    <property type="entry name" value="DUF2293"/>
    <property type="match status" value="1"/>
</dbReference>
<protein>
    <recommendedName>
        <fullName evidence="2">DUF2293 domain-containing protein</fullName>
    </recommendedName>
</protein>
<dbReference type="PANTHER" id="PTHR38113:SF1">
    <property type="entry name" value="DUF2293 DOMAIN-CONTAINING PROTEIN"/>
    <property type="match status" value="1"/>
</dbReference>
<dbReference type="GeneID" id="54405435"/>
<evidence type="ECO:0000259" key="2">
    <source>
        <dbReference type="Pfam" id="PF10056"/>
    </source>
</evidence>
<dbReference type="InterPro" id="IPR018744">
    <property type="entry name" value="DUF2293"/>
</dbReference>
<dbReference type="OrthoDB" id="5288828at2759"/>
<dbReference type="EMBL" id="ML977506">
    <property type="protein sequence ID" value="KAF2129651.1"/>
    <property type="molecule type" value="Genomic_DNA"/>
</dbReference>
<feature type="domain" description="DUF2293" evidence="2">
    <location>
        <begin position="178"/>
        <end position="261"/>
    </location>
</feature>
<organism evidence="3 4">
    <name type="scientific">Dothidotthia symphoricarpi CBS 119687</name>
    <dbReference type="NCBI Taxonomy" id="1392245"/>
    <lineage>
        <taxon>Eukaryota</taxon>
        <taxon>Fungi</taxon>
        <taxon>Dikarya</taxon>
        <taxon>Ascomycota</taxon>
        <taxon>Pezizomycotina</taxon>
        <taxon>Dothideomycetes</taxon>
        <taxon>Pleosporomycetidae</taxon>
        <taxon>Pleosporales</taxon>
        <taxon>Dothidotthiaceae</taxon>
        <taxon>Dothidotthia</taxon>
    </lineage>
</organism>
<dbReference type="PANTHER" id="PTHR38113">
    <property type="match status" value="1"/>
</dbReference>
<feature type="region of interest" description="Disordered" evidence="1">
    <location>
        <begin position="261"/>
        <end position="308"/>
    </location>
</feature>
<reference evidence="3" key="1">
    <citation type="journal article" date="2020" name="Stud. Mycol.">
        <title>101 Dothideomycetes genomes: a test case for predicting lifestyles and emergence of pathogens.</title>
        <authorList>
            <person name="Haridas S."/>
            <person name="Albert R."/>
            <person name="Binder M."/>
            <person name="Bloem J."/>
            <person name="Labutti K."/>
            <person name="Salamov A."/>
            <person name="Andreopoulos B."/>
            <person name="Baker S."/>
            <person name="Barry K."/>
            <person name="Bills G."/>
            <person name="Bluhm B."/>
            <person name="Cannon C."/>
            <person name="Castanera R."/>
            <person name="Culley D."/>
            <person name="Daum C."/>
            <person name="Ezra D."/>
            <person name="Gonzalez J."/>
            <person name="Henrissat B."/>
            <person name="Kuo A."/>
            <person name="Liang C."/>
            <person name="Lipzen A."/>
            <person name="Lutzoni F."/>
            <person name="Magnuson J."/>
            <person name="Mondo S."/>
            <person name="Nolan M."/>
            <person name="Ohm R."/>
            <person name="Pangilinan J."/>
            <person name="Park H.-J."/>
            <person name="Ramirez L."/>
            <person name="Alfaro M."/>
            <person name="Sun H."/>
            <person name="Tritt A."/>
            <person name="Yoshinaga Y."/>
            <person name="Zwiers L.-H."/>
            <person name="Turgeon B."/>
            <person name="Goodwin S."/>
            <person name="Spatafora J."/>
            <person name="Crous P."/>
            <person name="Grigoriev I."/>
        </authorList>
    </citation>
    <scope>NUCLEOTIDE SEQUENCE</scope>
    <source>
        <strain evidence="3">CBS 119687</strain>
    </source>
</reference>